<name>A0A9Q0JAV9_9ROSI</name>
<dbReference type="AlphaFoldDB" id="A0A9Q0JAV9"/>
<gene>
    <name evidence="2" type="ORF">Tsubulata_046160</name>
</gene>
<proteinExistence type="predicted"/>
<dbReference type="Proteomes" id="UP001141552">
    <property type="component" value="Unassembled WGS sequence"/>
</dbReference>
<organism evidence="2 3">
    <name type="scientific">Turnera subulata</name>
    <dbReference type="NCBI Taxonomy" id="218843"/>
    <lineage>
        <taxon>Eukaryota</taxon>
        <taxon>Viridiplantae</taxon>
        <taxon>Streptophyta</taxon>
        <taxon>Embryophyta</taxon>
        <taxon>Tracheophyta</taxon>
        <taxon>Spermatophyta</taxon>
        <taxon>Magnoliopsida</taxon>
        <taxon>eudicotyledons</taxon>
        <taxon>Gunneridae</taxon>
        <taxon>Pentapetalae</taxon>
        <taxon>rosids</taxon>
        <taxon>fabids</taxon>
        <taxon>Malpighiales</taxon>
        <taxon>Passifloraceae</taxon>
        <taxon>Turnera</taxon>
    </lineage>
</organism>
<sequence>MGLCCSVNCCKKKPEIQRIVYQSNHPWRKEATAVTQGTTDIMDPKVASSPANIPGYTGNGGETSSGNPAAPQGIQIQSTVYPSNPPMENSSVHLETAVRKDDITNPMDPKLAPSLATTSGHTCSGDVSMATKQEKLKGIQIDDDCVQVDLNIAGSSIRSQNQGHPHPTIPNISHQSYCSQETYISNLCAFPKTTNEQTTRNLDPGPSSSYSNTTGLHQKVGEEEALIQPQTAQSNLQGATNPVQPTTRSIEIQMKPGMDLPAPKSGNTDMQTEPDKLCPRLQTNSCNSHNDDSGGKNSNVPMNMNLTRLKGIRIKDNDIQVDFLIVEDKVPGIREQYDQQQPHTGIPASSQREENNFERYNHGMVNDIREELGPIEFDHLASSWMKFT</sequence>
<evidence type="ECO:0000313" key="2">
    <source>
        <dbReference type="EMBL" id="KAJ4834120.1"/>
    </source>
</evidence>
<comment type="caution">
    <text evidence="2">The sequence shown here is derived from an EMBL/GenBank/DDBJ whole genome shotgun (WGS) entry which is preliminary data.</text>
</comment>
<reference evidence="2" key="1">
    <citation type="submission" date="2022-02" db="EMBL/GenBank/DDBJ databases">
        <authorList>
            <person name="Henning P.M."/>
            <person name="McCubbin A.G."/>
            <person name="Shore J.S."/>
        </authorList>
    </citation>
    <scope>NUCLEOTIDE SEQUENCE</scope>
    <source>
        <strain evidence="2">F60SS</strain>
        <tissue evidence="2">Leaves</tissue>
    </source>
</reference>
<evidence type="ECO:0000313" key="3">
    <source>
        <dbReference type="Proteomes" id="UP001141552"/>
    </source>
</evidence>
<evidence type="ECO:0000256" key="1">
    <source>
        <dbReference type="SAM" id="MobiDB-lite"/>
    </source>
</evidence>
<accession>A0A9Q0JAV9</accession>
<reference evidence="2" key="2">
    <citation type="journal article" date="2023" name="Plants (Basel)">
        <title>Annotation of the Turnera subulata (Passifloraceae) Draft Genome Reveals the S-Locus Evolved after the Divergence of Turneroideae from Passifloroideae in a Stepwise Manner.</title>
        <authorList>
            <person name="Henning P.M."/>
            <person name="Roalson E.H."/>
            <person name="Mir W."/>
            <person name="McCubbin A.G."/>
            <person name="Shore J.S."/>
        </authorList>
    </citation>
    <scope>NUCLEOTIDE SEQUENCE</scope>
    <source>
        <strain evidence="2">F60SS</strain>
    </source>
</reference>
<feature type="region of interest" description="Disordered" evidence="1">
    <location>
        <begin position="42"/>
        <end position="72"/>
    </location>
</feature>
<keyword evidence="3" id="KW-1185">Reference proteome</keyword>
<dbReference type="EMBL" id="JAKUCV010004778">
    <property type="protein sequence ID" value="KAJ4834120.1"/>
    <property type="molecule type" value="Genomic_DNA"/>
</dbReference>
<protein>
    <submittedName>
        <fullName evidence="2">Uncharacterized protein</fullName>
    </submittedName>
</protein>